<feature type="compositionally biased region" description="Polar residues" evidence="1">
    <location>
        <begin position="38"/>
        <end position="52"/>
    </location>
</feature>
<dbReference type="EMBL" id="JAIWYP010000010">
    <property type="protein sequence ID" value="KAH3754069.1"/>
    <property type="molecule type" value="Genomic_DNA"/>
</dbReference>
<gene>
    <name evidence="2" type="ORF">DPMN_188728</name>
</gene>
<organism evidence="2 3">
    <name type="scientific">Dreissena polymorpha</name>
    <name type="common">Zebra mussel</name>
    <name type="synonym">Mytilus polymorpha</name>
    <dbReference type="NCBI Taxonomy" id="45954"/>
    <lineage>
        <taxon>Eukaryota</taxon>
        <taxon>Metazoa</taxon>
        <taxon>Spiralia</taxon>
        <taxon>Lophotrochozoa</taxon>
        <taxon>Mollusca</taxon>
        <taxon>Bivalvia</taxon>
        <taxon>Autobranchia</taxon>
        <taxon>Heteroconchia</taxon>
        <taxon>Euheterodonta</taxon>
        <taxon>Imparidentia</taxon>
        <taxon>Neoheterodontei</taxon>
        <taxon>Myida</taxon>
        <taxon>Dreissenoidea</taxon>
        <taxon>Dreissenidae</taxon>
        <taxon>Dreissena</taxon>
    </lineage>
</organism>
<reference evidence="2" key="2">
    <citation type="submission" date="2020-11" db="EMBL/GenBank/DDBJ databases">
        <authorList>
            <person name="McCartney M.A."/>
            <person name="Auch B."/>
            <person name="Kono T."/>
            <person name="Mallez S."/>
            <person name="Becker A."/>
            <person name="Gohl D.M."/>
            <person name="Silverstein K.A.T."/>
            <person name="Koren S."/>
            <person name="Bechman K.B."/>
            <person name="Herman A."/>
            <person name="Abrahante J.E."/>
            <person name="Garbe J."/>
        </authorList>
    </citation>
    <scope>NUCLEOTIDE SEQUENCE</scope>
    <source>
        <strain evidence="2">Duluth1</strain>
        <tissue evidence="2">Whole animal</tissue>
    </source>
</reference>
<name>A0A9D4DUB0_DREPO</name>
<proteinExistence type="predicted"/>
<comment type="caution">
    <text evidence="2">The sequence shown here is derived from an EMBL/GenBank/DDBJ whole genome shotgun (WGS) entry which is preliminary data.</text>
</comment>
<sequence>MLAIYCENDQRQRDEYLPQLNKMVFGREVTLPVEEYTGSPNSFTDNDVNNGHSKPIGITK</sequence>
<dbReference type="AlphaFoldDB" id="A0A9D4DUB0"/>
<evidence type="ECO:0000313" key="3">
    <source>
        <dbReference type="Proteomes" id="UP000828390"/>
    </source>
</evidence>
<keyword evidence="3" id="KW-1185">Reference proteome</keyword>
<evidence type="ECO:0000256" key="1">
    <source>
        <dbReference type="SAM" id="MobiDB-lite"/>
    </source>
</evidence>
<dbReference type="Proteomes" id="UP000828390">
    <property type="component" value="Unassembled WGS sequence"/>
</dbReference>
<protein>
    <submittedName>
        <fullName evidence="2">Uncharacterized protein</fullName>
    </submittedName>
</protein>
<evidence type="ECO:0000313" key="2">
    <source>
        <dbReference type="EMBL" id="KAH3754069.1"/>
    </source>
</evidence>
<feature type="region of interest" description="Disordered" evidence="1">
    <location>
        <begin position="36"/>
        <end position="60"/>
    </location>
</feature>
<accession>A0A9D4DUB0</accession>
<reference evidence="2" key="1">
    <citation type="journal article" date="2019" name="bioRxiv">
        <title>The Genome of the Zebra Mussel, Dreissena polymorpha: A Resource for Invasive Species Research.</title>
        <authorList>
            <person name="McCartney M.A."/>
            <person name="Auch B."/>
            <person name="Kono T."/>
            <person name="Mallez S."/>
            <person name="Zhang Y."/>
            <person name="Obille A."/>
            <person name="Becker A."/>
            <person name="Abrahante J.E."/>
            <person name="Garbe J."/>
            <person name="Badalamenti J.P."/>
            <person name="Herman A."/>
            <person name="Mangelson H."/>
            <person name="Liachko I."/>
            <person name="Sullivan S."/>
            <person name="Sone E.D."/>
            <person name="Koren S."/>
            <person name="Silverstein K.A.T."/>
            <person name="Beckman K.B."/>
            <person name="Gohl D.M."/>
        </authorList>
    </citation>
    <scope>NUCLEOTIDE SEQUENCE</scope>
    <source>
        <strain evidence="2">Duluth1</strain>
        <tissue evidence="2">Whole animal</tissue>
    </source>
</reference>